<evidence type="ECO:0000313" key="6">
    <source>
        <dbReference type="Proteomes" id="UP000076722"/>
    </source>
</evidence>
<dbReference type="InterPro" id="IPR031658">
    <property type="entry name" value="Cyclin_C_2"/>
</dbReference>
<comment type="similarity">
    <text evidence="2">Belongs to the cyclin family.</text>
</comment>
<dbReference type="CDD" id="cd20524">
    <property type="entry name" value="CYCLIN_CCNH_rpt1"/>
    <property type="match status" value="1"/>
</dbReference>
<feature type="domain" description="Cyclin-like" evidence="4">
    <location>
        <begin position="71"/>
        <end position="154"/>
    </location>
</feature>
<dbReference type="GO" id="GO:0006357">
    <property type="term" value="P:regulation of transcription by RNA polymerase II"/>
    <property type="evidence" value="ECO:0007669"/>
    <property type="project" value="InterPro"/>
</dbReference>
<organism evidence="5 6">
    <name type="scientific">Sistotremastrum niveocremeum HHB9708</name>
    <dbReference type="NCBI Taxonomy" id="1314777"/>
    <lineage>
        <taxon>Eukaryota</taxon>
        <taxon>Fungi</taxon>
        <taxon>Dikarya</taxon>
        <taxon>Basidiomycota</taxon>
        <taxon>Agaricomycotina</taxon>
        <taxon>Agaricomycetes</taxon>
        <taxon>Sistotremastrales</taxon>
        <taxon>Sistotremastraceae</taxon>
        <taxon>Sertulicium</taxon>
        <taxon>Sertulicium niveocremeum</taxon>
    </lineage>
</organism>
<dbReference type="Proteomes" id="UP000076722">
    <property type="component" value="Unassembled WGS sequence"/>
</dbReference>
<dbReference type="Gene3D" id="1.10.472.10">
    <property type="entry name" value="Cyclin-like"/>
    <property type="match status" value="2"/>
</dbReference>
<dbReference type="SUPFAM" id="SSF47954">
    <property type="entry name" value="Cyclin-like"/>
    <property type="match status" value="2"/>
</dbReference>
<dbReference type="Pfam" id="PF16899">
    <property type="entry name" value="Cyclin_C_2"/>
    <property type="match status" value="1"/>
</dbReference>
<sequence>MVHEKSLYEASSQYRHWRFSPAQLKTTREKLNAGAIQVISAAFETENPGSSSTVQFVTQQEELSLVKLYASKLPQLCFSSFKLPEHVCATAVTYLKRFYLRNSVMDWHPKNVMLTSLFMAAKTNNTPISIDYFLSIIPKTVQSDILELEFPIAQSLDFEFAIWHPHRALWGIYLDVQVLEDVPMDLDRIYSEAVKLIRDSWLTDAEFIYTPSQIALAALHAVSPPLALQWMRSKGGSEQLQAILLQIQKIIKEEGTVPDVEEVRDIDRRLRTCRNPAKVAGSAIYQQKKAEEERIADEKRKLKAAAAKKAFEEADPFGADLRRESSNGSTPPGK</sequence>
<dbReference type="InterPro" id="IPR043198">
    <property type="entry name" value="Cyclin/Ssn8"/>
</dbReference>
<dbReference type="PANTHER" id="PTHR10026">
    <property type="entry name" value="CYCLIN"/>
    <property type="match status" value="1"/>
</dbReference>
<dbReference type="OrthoDB" id="340962at2759"/>
<evidence type="ECO:0000259" key="4">
    <source>
        <dbReference type="SMART" id="SM00385"/>
    </source>
</evidence>
<keyword evidence="6" id="KW-1185">Reference proteome</keyword>
<accession>A0A164U5A5</accession>
<dbReference type="InterPro" id="IPR006671">
    <property type="entry name" value="Cyclin_N"/>
</dbReference>
<gene>
    <name evidence="5" type="ORF">SISNIDRAFT_454871</name>
</gene>
<dbReference type="InterPro" id="IPR036915">
    <property type="entry name" value="Cyclin-like_sf"/>
</dbReference>
<evidence type="ECO:0000313" key="5">
    <source>
        <dbReference type="EMBL" id="KZS92934.1"/>
    </source>
</evidence>
<protein>
    <submittedName>
        <fullName evidence="5">Cyclin-like protein</fullName>
    </submittedName>
</protein>
<name>A0A164U5A5_9AGAM</name>
<proteinExistence type="inferred from homology"/>
<dbReference type="AlphaFoldDB" id="A0A164U5A5"/>
<reference evidence="5 6" key="1">
    <citation type="journal article" date="2016" name="Mol. Biol. Evol.">
        <title>Comparative Genomics of Early-Diverging Mushroom-Forming Fungi Provides Insights into the Origins of Lignocellulose Decay Capabilities.</title>
        <authorList>
            <person name="Nagy L.G."/>
            <person name="Riley R."/>
            <person name="Tritt A."/>
            <person name="Adam C."/>
            <person name="Daum C."/>
            <person name="Floudas D."/>
            <person name="Sun H."/>
            <person name="Yadav J.S."/>
            <person name="Pangilinan J."/>
            <person name="Larsson K.H."/>
            <person name="Matsuura K."/>
            <person name="Barry K."/>
            <person name="Labutti K."/>
            <person name="Kuo R."/>
            <person name="Ohm R.A."/>
            <person name="Bhattacharya S.S."/>
            <person name="Shirouzu T."/>
            <person name="Yoshinaga Y."/>
            <person name="Martin F.M."/>
            <person name="Grigoriev I.V."/>
            <person name="Hibbett D.S."/>
        </authorList>
    </citation>
    <scope>NUCLEOTIDE SEQUENCE [LARGE SCALE GENOMIC DNA]</scope>
    <source>
        <strain evidence="5 6">HHB9708</strain>
    </source>
</reference>
<keyword evidence="1 2" id="KW-0195">Cyclin</keyword>
<evidence type="ECO:0000256" key="1">
    <source>
        <dbReference type="ARBA" id="ARBA00023127"/>
    </source>
</evidence>
<feature type="region of interest" description="Disordered" evidence="3">
    <location>
        <begin position="314"/>
        <end position="334"/>
    </location>
</feature>
<dbReference type="Pfam" id="PF00134">
    <property type="entry name" value="Cyclin_N"/>
    <property type="match status" value="1"/>
</dbReference>
<dbReference type="EMBL" id="KV419408">
    <property type="protein sequence ID" value="KZS92934.1"/>
    <property type="molecule type" value="Genomic_DNA"/>
</dbReference>
<evidence type="ECO:0000256" key="2">
    <source>
        <dbReference type="RuleBase" id="RU000383"/>
    </source>
</evidence>
<dbReference type="SMART" id="SM00385">
    <property type="entry name" value="CYCLIN"/>
    <property type="match status" value="1"/>
</dbReference>
<dbReference type="CDD" id="cd20525">
    <property type="entry name" value="CYCLIN_CCNH_rpt2"/>
    <property type="match status" value="1"/>
</dbReference>
<dbReference type="STRING" id="1314777.A0A164U5A5"/>
<dbReference type="GO" id="GO:0016538">
    <property type="term" value="F:cyclin-dependent protein serine/threonine kinase regulator activity"/>
    <property type="evidence" value="ECO:0007669"/>
    <property type="project" value="InterPro"/>
</dbReference>
<evidence type="ECO:0000256" key="3">
    <source>
        <dbReference type="SAM" id="MobiDB-lite"/>
    </source>
</evidence>
<dbReference type="InterPro" id="IPR013763">
    <property type="entry name" value="Cyclin-like_dom"/>
</dbReference>